<feature type="signal peptide" evidence="2">
    <location>
        <begin position="1"/>
        <end position="21"/>
    </location>
</feature>
<evidence type="ECO:0000313" key="3">
    <source>
        <dbReference type="EMBL" id="MEW9264354.1"/>
    </source>
</evidence>
<feature type="region of interest" description="Disordered" evidence="1">
    <location>
        <begin position="230"/>
        <end position="254"/>
    </location>
</feature>
<dbReference type="PROSITE" id="PS51257">
    <property type="entry name" value="PROKAR_LIPOPROTEIN"/>
    <property type="match status" value="1"/>
</dbReference>
<evidence type="ECO:0000313" key="4">
    <source>
        <dbReference type="Proteomes" id="UP001555826"/>
    </source>
</evidence>
<feature type="region of interest" description="Disordered" evidence="1">
    <location>
        <begin position="28"/>
        <end position="84"/>
    </location>
</feature>
<feature type="compositionally biased region" description="Low complexity" evidence="1">
    <location>
        <begin position="28"/>
        <end position="62"/>
    </location>
</feature>
<protein>
    <recommendedName>
        <fullName evidence="5">VCBS repeat protein</fullName>
    </recommendedName>
</protein>
<dbReference type="Proteomes" id="UP001555826">
    <property type="component" value="Unassembled WGS sequence"/>
</dbReference>
<dbReference type="InterPro" id="IPR028994">
    <property type="entry name" value="Integrin_alpha_N"/>
</dbReference>
<feature type="chain" id="PRO_5045375401" description="VCBS repeat protein" evidence="2">
    <location>
        <begin position="22"/>
        <end position="254"/>
    </location>
</feature>
<comment type="caution">
    <text evidence="3">The sequence shown here is derived from an EMBL/GenBank/DDBJ whole genome shotgun (WGS) entry which is preliminary data.</text>
</comment>
<name>A0ABV3P3Z3_9ACTN</name>
<keyword evidence="2" id="KW-0732">Signal</keyword>
<evidence type="ECO:0000256" key="1">
    <source>
        <dbReference type="SAM" id="MobiDB-lite"/>
    </source>
</evidence>
<proteinExistence type="predicted"/>
<dbReference type="SUPFAM" id="SSF69318">
    <property type="entry name" value="Integrin alpha N-terminal domain"/>
    <property type="match status" value="1"/>
</dbReference>
<sequence>MRTARTRGLALASLAVAAVVAGCSDTASVSVGSETSSSPSSASPSSASPSSTSTTRSAGPTAGVPDGAGTATTVDLDGDGRPDTVWIADDAEGHRNLGVTTTSHGTVFTGFTSAAPQAASATAAVLASGAPVVFLDTGRSVELYVYRVEGPSLGVVRGVTGDPYSFSLGFTDYGTGLTCRPEADGLHLFGENAVAGSGNTFTVTRTEVTVSAEHSVAQNGARTTVGTGLSADDPRVQAGRGTTCGDGGVAREPQ</sequence>
<organism evidence="3 4">
    <name type="scientific">Kineococcus endophyticus</name>
    <dbReference type="NCBI Taxonomy" id="1181883"/>
    <lineage>
        <taxon>Bacteria</taxon>
        <taxon>Bacillati</taxon>
        <taxon>Actinomycetota</taxon>
        <taxon>Actinomycetes</taxon>
        <taxon>Kineosporiales</taxon>
        <taxon>Kineosporiaceae</taxon>
        <taxon>Kineococcus</taxon>
    </lineage>
</organism>
<evidence type="ECO:0008006" key="5">
    <source>
        <dbReference type="Google" id="ProtNLM"/>
    </source>
</evidence>
<evidence type="ECO:0000256" key="2">
    <source>
        <dbReference type="SAM" id="SignalP"/>
    </source>
</evidence>
<dbReference type="RefSeq" id="WP_367637029.1">
    <property type="nucleotide sequence ID" value="NZ_JBFNQN010000004.1"/>
</dbReference>
<keyword evidence="4" id="KW-1185">Reference proteome</keyword>
<reference evidence="3 4" key="1">
    <citation type="submission" date="2024-07" db="EMBL/GenBank/DDBJ databases">
        <authorList>
            <person name="Thanompreechachai J."/>
            <person name="Duangmal K."/>
        </authorList>
    </citation>
    <scope>NUCLEOTIDE SEQUENCE [LARGE SCALE GENOMIC DNA]</scope>
    <source>
        <strain evidence="3 4">KCTC 19886</strain>
    </source>
</reference>
<accession>A0ABV3P3Z3</accession>
<gene>
    <name evidence="3" type="ORF">AB1207_06320</name>
</gene>
<dbReference type="EMBL" id="JBFNQN010000004">
    <property type="protein sequence ID" value="MEW9264354.1"/>
    <property type="molecule type" value="Genomic_DNA"/>
</dbReference>